<name>A0A9N9C5S4_FUNMO</name>
<dbReference type="SMART" id="SM00487">
    <property type="entry name" value="DEXDc"/>
    <property type="match status" value="1"/>
</dbReference>
<feature type="non-terminal residue" evidence="6">
    <location>
        <position position="813"/>
    </location>
</feature>
<dbReference type="InterPro" id="IPR057842">
    <property type="entry name" value="WH_MER3"/>
</dbReference>
<dbReference type="Gene3D" id="3.40.50.300">
    <property type="entry name" value="P-loop containing nucleotide triphosphate hydrolases"/>
    <property type="match status" value="2"/>
</dbReference>
<organism evidence="6 7">
    <name type="scientific">Funneliformis mosseae</name>
    <name type="common">Endomycorrhizal fungus</name>
    <name type="synonym">Glomus mosseae</name>
    <dbReference type="NCBI Taxonomy" id="27381"/>
    <lineage>
        <taxon>Eukaryota</taxon>
        <taxon>Fungi</taxon>
        <taxon>Fungi incertae sedis</taxon>
        <taxon>Mucoromycota</taxon>
        <taxon>Glomeromycotina</taxon>
        <taxon>Glomeromycetes</taxon>
        <taxon>Glomerales</taxon>
        <taxon>Glomeraceae</taxon>
        <taxon>Funneliformis</taxon>
    </lineage>
</organism>
<accession>A0A9N9C5S4</accession>
<reference evidence="6" key="1">
    <citation type="submission" date="2021-06" db="EMBL/GenBank/DDBJ databases">
        <authorList>
            <person name="Kallberg Y."/>
            <person name="Tangrot J."/>
            <person name="Rosling A."/>
        </authorList>
    </citation>
    <scope>NUCLEOTIDE SEQUENCE</scope>
    <source>
        <strain evidence="6">87-6 pot B 2015</strain>
    </source>
</reference>
<dbReference type="InterPro" id="IPR014001">
    <property type="entry name" value="Helicase_ATP-bd"/>
</dbReference>
<protein>
    <submittedName>
        <fullName evidence="6">16579_t:CDS:1</fullName>
    </submittedName>
</protein>
<evidence type="ECO:0000313" key="6">
    <source>
        <dbReference type="EMBL" id="CAG8588117.1"/>
    </source>
</evidence>
<comment type="caution">
    <text evidence="6">The sequence shown here is derived from an EMBL/GenBank/DDBJ whole genome shotgun (WGS) entry which is preliminary data.</text>
</comment>
<dbReference type="FunFam" id="3.40.50.300:FF:003287">
    <property type="entry name" value="U5 small nuclear ribonucleoprotein 200 kDa helicase"/>
    <property type="match status" value="1"/>
</dbReference>
<keyword evidence="4" id="KW-0067">ATP-binding</keyword>
<dbReference type="Pfam" id="PF23445">
    <property type="entry name" value="WHD_SNRNP200"/>
    <property type="match status" value="1"/>
</dbReference>
<dbReference type="Pfam" id="PF00270">
    <property type="entry name" value="DEAD"/>
    <property type="match status" value="1"/>
</dbReference>
<dbReference type="InterPro" id="IPR027417">
    <property type="entry name" value="P-loop_NTPase"/>
</dbReference>
<dbReference type="InterPro" id="IPR011545">
    <property type="entry name" value="DEAD/DEAH_box_helicase_dom"/>
</dbReference>
<dbReference type="PROSITE" id="PS51192">
    <property type="entry name" value="HELICASE_ATP_BIND_1"/>
    <property type="match status" value="1"/>
</dbReference>
<dbReference type="GO" id="GO:0016787">
    <property type="term" value="F:hydrolase activity"/>
    <property type="evidence" value="ECO:0007669"/>
    <property type="project" value="UniProtKB-KW"/>
</dbReference>
<dbReference type="Proteomes" id="UP000789375">
    <property type="component" value="Unassembled WGS sequence"/>
</dbReference>
<keyword evidence="2" id="KW-0378">Hydrolase</keyword>
<dbReference type="GO" id="GO:0004386">
    <property type="term" value="F:helicase activity"/>
    <property type="evidence" value="ECO:0007669"/>
    <property type="project" value="UniProtKB-KW"/>
</dbReference>
<feature type="domain" description="Helicase ATP-binding" evidence="5">
    <location>
        <begin position="318"/>
        <end position="511"/>
    </location>
</feature>
<dbReference type="CDD" id="cd18795">
    <property type="entry name" value="SF2_C_Ski2"/>
    <property type="match status" value="1"/>
</dbReference>
<dbReference type="FunFam" id="1.10.10.10:FF:000024">
    <property type="entry name" value="U5 small nuclear ribonucleoprotein helicase"/>
    <property type="match status" value="1"/>
</dbReference>
<dbReference type="InterPro" id="IPR050474">
    <property type="entry name" value="Hel308_SKI2-like"/>
</dbReference>
<evidence type="ECO:0000256" key="3">
    <source>
        <dbReference type="ARBA" id="ARBA00022806"/>
    </source>
</evidence>
<keyword evidence="3" id="KW-0347">Helicase</keyword>
<dbReference type="InterPro" id="IPR036388">
    <property type="entry name" value="WH-like_DNA-bd_sf"/>
</dbReference>
<sequence>MNVPGYLKISDLLRQNEVKEKGKGKSNTADLATLLLKHANKVQEEWKTNLSNFKEILQKSRSIQNEFRDDELLEDEYGSDLIYNNLPSTYYYDDYSDSDSGTHDEDLDFDLDKNVSYDKEWLLGQCRLHIASFCDADGAITPERLCTSIFTLLRSDMGDDDIQTELVDLIGFDNLNFVTTLVTKRLTILENIISKSLLVETPPEKDLNSANILGFSADKLRAIREQALRTFTPSENYKHVFAHTNHVLSVFGTTYSLPVGTIRKDFDDHEEIIIPITRRAPQIENERLIHLNETDNLCRGSFKASYKTLNRVQSLVYPVAYKKNENLLICAPTGAGKTDIAILTILRTIKCYCFPDPLVQQVPQEFIIYRDDFKIVYIVPMKALAAEIVKNLGDRLKWLDVQVRELTGNMLLTKSEILNTQIIVTTPEIWDVITRKSIGDVELSQKVRLLIIDEIHLLLEDRGAVLESLVARTRRQIESSQKMIRIVGLSATLPNYIDVARFLGVDLKNGAEGLFYFDGGFRTVPLEQHFIGVKGKPGSIISNNNLNIICWKKVLDLVREKHQVMIFVHSHKDTVKTAKVLHEFAYEYGCSDLFDVSTLGGYNLRKRDVMKSRNKELKELFEYGLGIHHAGMLRSDRSMTERLFSEGFIRVLCCTATLAWDVNLLAYAVIIKETQVYDSQKGRFDDLSTLDVMQIFDRAGCPKYETHSVGYILTINDKLSHYVSAMIHHHPIESKFIDKMVDNLNAEISLGTVTNVDEGVRWLGYTYLFVRMKKNPLVYGINYSEREDDPELGKQRRKLIVNAAKTLHKIGMI</sequence>
<dbReference type="AlphaFoldDB" id="A0A9N9C5S4"/>
<dbReference type="PANTHER" id="PTHR47961">
    <property type="entry name" value="DNA POLYMERASE THETA, PUTATIVE (AFU_ORTHOLOGUE AFUA_1G05260)-RELATED"/>
    <property type="match status" value="1"/>
</dbReference>
<keyword evidence="7" id="KW-1185">Reference proteome</keyword>
<keyword evidence="1" id="KW-0547">Nucleotide-binding</keyword>
<evidence type="ECO:0000313" key="7">
    <source>
        <dbReference type="Proteomes" id="UP000789375"/>
    </source>
</evidence>
<proteinExistence type="predicted"/>
<dbReference type="SUPFAM" id="SSF52540">
    <property type="entry name" value="P-loop containing nucleoside triphosphate hydrolases"/>
    <property type="match status" value="2"/>
</dbReference>
<evidence type="ECO:0000256" key="4">
    <source>
        <dbReference type="ARBA" id="ARBA00022840"/>
    </source>
</evidence>
<gene>
    <name evidence="6" type="ORF">FMOSSE_LOCUS8295</name>
</gene>
<evidence type="ECO:0000256" key="2">
    <source>
        <dbReference type="ARBA" id="ARBA00022801"/>
    </source>
</evidence>
<dbReference type="SMART" id="SM00490">
    <property type="entry name" value="HELICc"/>
    <property type="match status" value="1"/>
</dbReference>
<dbReference type="GO" id="GO:0003676">
    <property type="term" value="F:nucleic acid binding"/>
    <property type="evidence" value="ECO:0007669"/>
    <property type="project" value="InterPro"/>
</dbReference>
<evidence type="ECO:0000259" key="5">
    <source>
        <dbReference type="PROSITE" id="PS51192"/>
    </source>
</evidence>
<dbReference type="Gene3D" id="1.10.10.10">
    <property type="entry name" value="Winged helix-like DNA-binding domain superfamily/Winged helix DNA-binding domain"/>
    <property type="match status" value="1"/>
</dbReference>
<evidence type="ECO:0000256" key="1">
    <source>
        <dbReference type="ARBA" id="ARBA00022741"/>
    </source>
</evidence>
<dbReference type="InterPro" id="IPR001650">
    <property type="entry name" value="Helicase_C-like"/>
</dbReference>
<dbReference type="EMBL" id="CAJVPP010002123">
    <property type="protein sequence ID" value="CAG8588117.1"/>
    <property type="molecule type" value="Genomic_DNA"/>
</dbReference>
<dbReference type="PANTHER" id="PTHR47961:SF13">
    <property type="entry name" value="ACTIVATING SIGNAL COINTEGRATOR 1 COMPLEX SUBUNIT 3"/>
    <property type="match status" value="1"/>
</dbReference>
<dbReference type="GO" id="GO:0005524">
    <property type="term" value="F:ATP binding"/>
    <property type="evidence" value="ECO:0007669"/>
    <property type="project" value="UniProtKB-KW"/>
</dbReference>